<protein>
    <recommendedName>
        <fullName evidence="3">Saccharopine dehydrogenase</fullName>
    </recommendedName>
</protein>
<name>A0ABX8K641_9ENTR</name>
<proteinExistence type="predicted"/>
<dbReference type="RefSeq" id="WP_040233556.1">
    <property type="nucleotide sequence ID" value="NZ_CDHL01000051.1"/>
</dbReference>
<reference evidence="1 2" key="1">
    <citation type="submission" date="2021-06" db="EMBL/GenBank/DDBJ databases">
        <title>FDA dAtabase for Regulatory Grade micrObial Sequences (FDA-ARGOS): Supporting development and validation of Infectious Disease Dx tests.</title>
        <authorList>
            <person name="Sproer C."/>
            <person name="Gronow S."/>
            <person name="Severitt S."/>
            <person name="Schroder I."/>
            <person name="Tallon L."/>
            <person name="Sadzewicz L."/>
            <person name="Zhao X."/>
            <person name="Boylan J."/>
            <person name="Ott S."/>
            <person name="Bowen H."/>
            <person name="Vavikolanu K."/>
            <person name="Mehta A."/>
            <person name="Aluvathingal J."/>
            <person name="Nadendla S."/>
            <person name="Lowell S."/>
            <person name="Myers T."/>
            <person name="Yan Y."/>
        </authorList>
    </citation>
    <scope>NUCLEOTIDE SEQUENCE [LARGE SCALE GENOMIC DNA]</scope>
    <source>
        <strain evidence="1 2">FDAARGOS 1424</strain>
    </source>
</reference>
<dbReference type="Proteomes" id="UP000683579">
    <property type="component" value="Chromosome"/>
</dbReference>
<dbReference type="EMBL" id="CP077262">
    <property type="protein sequence ID" value="QXA43426.1"/>
    <property type="molecule type" value="Genomic_DNA"/>
</dbReference>
<gene>
    <name evidence="1" type="ORF">I6L54_15720</name>
</gene>
<accession>A0ABX8K641</accession>
<evidence type="ECO:0008006" key="3">
    <source>
        <dbReference type="Google" id="ProtNLM"/>
    </source>
</evidence>
<dbReference type="SUPFAM" id="SSF51735">
    <property type="entry name" value="NAD(P)-binding Rossmann-fold domains"/>
    <property type="match status" value="1"/>
</dbReference>
<evidence type="ECO:0000313" key="2">
    <source>
        <dbReference type="Proteomes" id="UP000683579"/>
    </source>
</evidence>
<keyword evidence="2" id="KW-1185">Reference proteome</keyword>
<dbReference type="InterPro" id="IPR036291">
    <property type="entry name" value="NAD(P)-bd_dom_sf"/>
</dbReference>
<sequence length="328" mass="35368">MTHPFLIIGGYGKVGSHLVSILNQFLPELPVVIAGRNAHKASEAASRFSNATGIAVDTQRADLGLDSQAQFSGIALLTNDLSTHPAEYAISQGIPYTSIATQLNHIAPKLALYLNHLSTCRVLIQDTSFAGALISAGIFCTKDFRSVEQIRVGVLMDENDLGGPASMADFDDFSQKEAGLVLERSQWKVPRNGDEQRKYILNDGSSFIASSLPGFDAAELAQMTKAHSVRVDLVVGQSPGSLKGDNPSVEILYEIDGILVNGQHESMSFQLTHPKGQSYLTAVGVAAGIESMLMNAEKTGLYLTSQKINPELMIERLERTGARLQPRV</sequence>
<dbReference type="Gene3D" id="3.40.50.720">
    <property type="entry name" value="NAD(P)-binding Rossmann-like Domain"/>
    <property type="match status" value="1"/>
</dbReference>
<evidence type="ECO:0000313" key="1">
    <source>
        <dbReference type="EMBL" id="QXA43426.1"/>
    </source>
</evidence>
<organism evidence="1 2">
    <name type="scientific">Citrobacter pasteurii</name>
    <dbReference type="NCBI Taxonomy" id="1563222"/>
    <lineage>
        <taxon>Bacteria</taxon>
        <taxon>Pseudomonadati</taxon>
        <taxon>Pseudomonadota</taxon>
        <taxon>Gammaproteobacteria</taxon>
        <taxon>Enterobacterales</taxon>
        <taxon>Enterobacteriaceae</taxon>
        <taxon>Citrobacter</taxon>
    </lineage>
</organism>